<sequence length="174" mass="18365">MSSSEINNHNYSNKKGFSLIELVVGMALFVTLIGASTMMLFTALKNSRKSAAINRVRSDAAYVMDLIAKDIAYSTAINTCAATNLTLTRKTTAGDILVSYALDGATNRITQGGSFMTSNQVQVSTAGCAGNAMFSCSGPAVTICFSISSANGIDVSDTEDLFFRTSVVRRNPGT</sequence>
<dbReference type="InterPro" id="IPR045584">
    <property type="entry name" value="Pilin-like"/>
</dbReference>
<dbReference type="AlphaFoldDB" id="A0A1F4ZQZ4"/>
<evidence type="ECO:0000313" key="2">
    <source>
        <dbReference type="EMBL" id="OGD08873.1"/>
    </source>
</evidence>
<dbReference type="Proteomes" id="UP000176424">
    <property type="component" value="Unassembled WGS sequence"/>
</dbReference>
<accession>A0A1F4ZQZ4</accession>
<gene>
    <name evidence="2" type="ORF">A2397_05920</name>
</gene>
<dbReference type="STRING" id="1797263.A2397_05920"/>
<feature type="transmembrane region" description="Helical" evidence="1">
    <location>
        <begin position="20"/>
        <end position="44"/>
    </location>
</feature>
<comment type="caution">
    <text evidence="2">The sequence shown here is derived from an EMBL/GenBank/DDBJ whole genome shotgun (WGS) entry which is preliminary data.</text>
</comment>
<evidence type="ECO:0000313" key="3">
    <source>
        <dbReference type="Proteomes" id="UP000176424"/>
    </source>
</evidence>
<keyword evidence="1" id="KW-0812">Transmembrane</keyword>
<name>A0A1F4ZQZ4_9BACT</name>
<organism evidence="2 3">
    <name type="scientific">Candidatus Amesbacteria bacterium RIFOXYB1_FULL_44_23</name>
    <dbReference type="NCBI Taxonomy" id="1797263"/>
    <lineage>
        <taxon>Bacteria</taxon>
        <taxon>Candidatus Amesiibacteriota</taxon>
    </lineage>
</organism>
<keyword evidence="1" id="KW-0472">Membrane</keyword>
<reference evidence="2 3" key="1">
    <citation type="journal article" date="2016" name="Nat. Commun.">
        <title>Thousands of microbial genomes shed light on interconnected biogeochemical processes in an aquifer system.</title>
        <authorList>
            <person name="Anantharaman K."/>
            <person name="Brown C.T."/>
            <person name="Hug L.A."/>
            <person name="Sharon I."/>
            <person name="Castelle C.J."/>
            <person name="Probst A.J."/>
            <person name="Thomas B.C."/>
            <person name="Singh A."/>
            <person name="Wilkins M.J."/>
            <person name="Karaoz U."/>
            <person name="Brodie E.L."/>
            <person name="Williams K.H."/>
            <person name="Hubbard S.S."/>
            <person name="Banfield J.F."/>
        </authorList>
    </citation>
    <scope>NUCLEOTIDE SEQUENCE [LARGE SCALE GENOMIC DNA]</scope>
</reference>
<dbReference type="Pfam" id="PF07963">
    <property type="entry name" value="N_methyl"/>
    <property type="match status" value="1"/>
</dbReference>
<proteinExistence type="predicted"/>
<dbReference type="NCBIfam" id="TIGR02532">
    <property type="entry name" value="IV_pilin_GFxxxE"/>
    <property type="match status" value="1"/>
</dbReference>
<protein>
    <recommendedName>
        <fullName evidence="4">Prepilin-type N-terminal cleavage/methylation domain-containing protein</fullName>
    </recommendedName>
</protein>
<evidence type="ECO:0000256" key="1">
    <source>
        <dbReference type="SAM" id="Phobius"/>
    </source>
</evidence>
<evidence type="ECO:0008006" key="4">
    <source>
        <dbReference type="Google" id="ProtNLM"/>
    </source>
</evidence>
<dbReference type="EMBL" id="MEXR01000046">
    <property type="protein sequence ID" value="OGD08873.1"/>
    <property type="molecule type" value="Genomic_DNA"/>
</dbReference>
<dbReference type="InterPro" id="IPR012902">
    <property type="entry name" value="N_methyl_site"/>
</dbReference>
<keyword evidence="1" id="KW-1133">Transmembrane helix</keyword>
<dbReference type="SUPFAM" id="SSF54523">
    <property type="entry name" value="Pili subunits"/>
    <property type="match status" value="1"/>
</dbReference>
<dbReference type="PROSITE" id="PS00409">
    <property type="entry name" value="PROKAR_NTER_METHYL"/>
    <property type="match status" value="1"/>
</dbReference>